<keyword evidence="4" id="KW-1185">Reference proteome</keyword>
<evidence type="ECO:0000256" key="1">
    <source>
        <dbReference type="SAM" id="Coils"/>
    </source>
</evidence>
<name>A0ABD0XYT9_9HEMI</name>
<comment type="caution">
    <text evidence="3">The sequence shown here is derived from an EMBL/GenBank/DDBJ whole genome shotgun (WGS) entry which is preliminary data.</text>
</comment>
<dbReference type="Proteomes" id="UP001558652">
    <property type="component" value="Unassembled WGS sequence"/>
</dbReference>
<feature type="compositionally biased region" description="Polar residues" evidence="2">
    <location>
        <begin position="180"/>
        <end position="192"/>
    </location>
</feature>
<proteinExistence type="predicted"/>
<evidence type="ECO:0000313" key="4">
    <source>
        <dbReference type="Proteomes" id="UP001558652"/>
    </source>
</evidence>
<dbReference type="InterPro" id="IPR031440">
    <property type="entry name" value="DUF4670"/>
</dbReference>
<feature type="region of interest" description="Disordered" evidence="2">
    <location>
        <begin position="228"/>
        <end position="316"/>
    </location>
</feature>
<sequence length="640" mass="71584">MVFKFPEIYAILHPELYVDVRECEKEKLVANFARRNFGELSRAPNRDSVARYRHTVPTWNLYDLRQKEKERFARIVASAVPALLHNIPPPTAAPPRSRRSLPSDRLLDRRVEDIRDKEKERLARIFASTLPPKRGPSRQRRNTTSEVPPGCGVGRQANGKPPEAEQFSLPGLDQMVRSGEYSSLKNGDSANSPGGGDTRHLLGFGDHDERRKLSLDKRKKEYREYLTQAKQEAARSKMDSADSTTARGNGGVSRVHRDVEVDSSPPRTCCSASTQTDPEDFHEDLPSPGGSQSDNQVAKSSSSEASPVSPTTVQHSVFASPREKLISDLHGVANFFSAEDERSVPMAEELRLKQTAYAEALKAQILEKRRLEAERKKRDQEEEEAIEKKAREQQERLAMEYQREQAQRVDWIQQKAAQEEMLRQRLVEMQLETQQLKREERNKKRSLNSNIGTVNELDTTERTARQHNSKLIHNSVSAAPGPGGDSHHYLGSHPGTSVGGRITACIFEKNRGGSLSPGLERLTRTPLVEADTQNILSDKYLPRSENKLSMASPRPTSPILPALRTESLLKKNTQLLVNKWTVPPGVGVAPSPVADDGVMRPGDTVLTQLGAFRRQLQLEHARMSRRLQRAPEGGATALSS</sequence>
<protein>
    <submittedName>
        <fullName evidence="3">Uncharacterized protein</fullName>
    </submittedName>
</protein>
<feature type="region of interest" description="Disordered" evidence="2">
    <location>
        <begin position="125"/>
        <end position="205"/>
    </location>
</feature>
<feature type="coiled-coil region" evidence="1">
    <location>
        <begin position="361"/>
        <end position="439"/>
    </location>
</feature>
<dbReference type="PANTHER" id="PTHR21937">
    <property type="entry name" value="CCDC66 DOMAIN-CONTAINING PROTEIN"/>
    <property type="match status" value="1"/>
</dbReference>
<keyword evidence="1" id="KW-0175">Coiled coil</keyword>
<feature type="compositionally biased region" description="Low complexity" evidence="2">
    <location>
        <begin position="297"/>
        <end position="310"/>
    </location>
</feature>
<reference evidence="3 4" key="1">
    <citation type="submission" date="2024-07" db="EMBL/GenBank/DDBJ databases">
        <title>Chromosome-level genome assembly of the water stick insect Ranatra chinensis (Heteroptera: Nepidae).</title>
        <authorList>
            <person name="Liu X."/>
        </authorList>
    </citation>
    <scope>NUCLEOTIDE SEQUENCE [LARGE SCALE GENOMIC DNA]</scope>
    <source>
        <strain evidence="3">Cailab_2021Rc</strain>
        <tissue evidence="3">Muscle</tissue>
    </source>
</reference>
<dbReference type="PANTHER" id="PTHR21937:SF6">
    <property type="entry name" value="CCDC66 DOMAIN-CONTAINING PROTEIN"/>
    <property type="match status" value="1"/>
</dbReference>
<dbReference type="AlphaFoldDB" id="A0ABD0XYT9"/>
<accession>A0ABD0XYT9</accession>
<gene>
    <name evidence="3" type="ORF">AAG570_004881</name>
</gene>
<evidence type="ECO:0000256" key="2">
    <source>
        <dbReference type="SAM" id="MobiDB-lite"/>
    </source>
</evidence>
<organism evidence="3 4">
    <name type="scientific">Ranatra chinensis</name>
    <dbReference type="NCBI Taxonomy" id="642074"/>
    <lineage>
        <taxon>Eukaryota</taxon>
        <taxon>Metazoa</taxon>
        <taxon>Ecdysozoa</taxon>
        <taxon>Arthropoda</taxon>
        <taxon>Hexapoda</taxon>
        <taxon>Insecta</taxon>
        <taxon>Pterygota</taxon>
        <taxon>Neoptera</taxon>
        <taxon>Paraneoptera</taxon>
        <taxon>Hemiptera</taxon>
        <taxon>Heteroptera</taxon>
        <taxon>Panheteroptera</taxon>
        <taxon>Nepomorpha</taxon>
        <taxon>Nepidae</taxon>
        <taxon>Ranatrinae</taxon>
        <taxon>Ranatra</taxon>
    </lineage>
</organism>
<dbReference type="EMBL" id="JBFDAA010000017">
    <property type="protein sequence ID" value="KAL1116407.1"/>
    <property type="molecule type" value="Genomic_DNA"/>
</dbReference>
<evidence type="ECO:0000313" key="3">
    <source>
        <dbReference type="EMBL" id="KAL1116407.1"/>
    </source>
</evidence>